<protein>
    <submittedName>
        <fullName evidence="2">19981_t:CDS:1</fullName>
    </submittedName>
</protein>
<organism evidence="2 3">
    <name type="scientific">Racocetra fulgida</name>
    <dbReference type="NCBI Taxonomy" id="60492"/>
    <lineage>
        <taxon>Eukaryota</taxon>
        <taxon>Fungi</taxon>
        <taxon>Fungi incertae sedis</taxon>
        <taxon>Mucoromycota</taxon>
        <taxon>Glomeromycotina</taxon>
        <taxon>Glomeromycetes</taxon>
        <taxon>Diversisporales</taxon>
        <taxon>Gigasporaceae</taxon>
        <taxon>Racocetra</taxon>
    </lineage>
</organism>
<name>A0A9N9PAJ8_9GLOM</name>
<comment type="caution">
    <text evidence="2">The sequence shown here is derived from an EMBL/GenBank/DDBJ whole genome shotgun (WGS) entry which is preliminary data.</text>
</comment>
<feature type="non-terminal residue" evidence="2">
    <location>
        <position position="86"/>
    </location>
</feature>
<proteinExistence type="predicted"/>
<evidence type="ECO:0000313" key="3">
    <source>
        <dbReference type="Proteomes" id="UP000789396"/>
    </source>
</evidence>
<dbReference type="EMBL" id="CAJVPZ010076209">
    <property type="protein sequence ID" value="CAG8804466.1"/>
    <property type="molecule type" value="Genomic_DNA"/>
</dbReference>
<evidence type="ECO:0000313" key="2">
    <source>
        <dbReference type="EMBL" id="CAG8804466.1"/>
    </source>
</evidence>
<dbReference type="Proteomes" id="UP000789396">
    <property type="component" value="Unassembled WGS sequence"/>
</dbReference>
<dbReference type="AlphaFoldDB" id="A0A9N9PAJ8"/>
<accession>A0A9N9PAJ8</accession>
<feature type="non-terminal residue" evidence="2">
    <location>
        <position position="1"/>
    </location>
</feature>
<sequence length="86" mass="9508">NESATDFRTKQSHSTAICATQNKFAMMISQVGLTSSDEANMSSVNKDTPELSPTFAEYDIELLNPSQNHQGKENSGYVENYDKLSN</sequence>
<gene>
    <name evidence="2" type="ORF">RFULGI_LOCUS18080</name>
</gene>
<feature type="region of interest" description="Disordered" evidence="1">
    <location>
        <begin position="64"/>
        <end position="86"/>
    </location>
</feature>
<reference evidence="2" key="1">
    <citation type="submission" date="2021-06" db="EMBL/GenBank/DDBJ databases">
        <authorList>
            <person name="Kallberg Y."/>
            <person name="Tangrot J."/>
            <person name="Rosling A."/>
        </authorList>
    </citation>
    <scope>NUCLEOTIDE SEQUENCE</scope>
    <source>
        <strain evidence="2">IN212</strain>
    </source>
</reference>
<evidence type="ECO:0000256" key="1">
    <source>
        <dbReference type="SAM" id="MobiDB-lite"/>
    </source>
</evidence>
<keyword evidence="3" id="KW-1185">Reference proteome</keyword>